<dbReference type="GO" id="GO:0034040">
    <property type="term" value="F:ATPase-coupled lipid transmembrane transporter activity"/>
    <property type="evidence" value="ECO:0007669"/>
    <property type="project" value="TreeGrafter"/>
</dbReference>
<evidence type="ECO:0000256" key="4">
    <source>
        <dbReference type="ARBA" id="ARBA00022692"/>
    </source>
</evidence>
<comment type="subcellular location">
    <subcellularLocation>
        <location evidence="1">Cell membrane</location>
        <topology evidence="1">Multi-pass membrane protein</topology>
    </subcellularLocation>
</comment>
<evidence type="ECO:0000256" key="10">
    <source>
        <dbReference type="ARBA" id="ARBA00023136"/>
    </source>
</evidence>
<reference evidence="15" key="1">
    <citation type="submission" date="2015-12" db="EMBL/GenBank/DDBJ databases">
        <title>FDA dAtabase for Regulatory Grade micrObial Sequences (FDA-ARGOS): Supporting development and validation of Infectious Disease Dx tests.</title>
        <authorList>
            <person name="Case J."/>
            <person name="Tallon L."/>
            <person name="Sadzewicz L."/>
            <person name="Sengamalay N."/>
            <person name="Ott S."/>
            <person name="Godinez A."/>
            <person name="Nagaraj S."/>
            <person name="Nadendla S."/>
            <person name="Sichtig H."/>
        </authorList>
    </citation>
    <scope>NUCLEOTIDE SEQUENCE [LARGE SCALE GENOMIC DNA]</scope>
    <source>
        <strain evidence="15">FDAARGOS_147</strain>
    </source>
</reference>
<dbReference type="Gene3D" id="3.40.50.300">
    <property type="entry name" value="P-loop containing nucleotide triphosphate hydrolases"/>
    <property type="match status" value="1"/>
</dbReference>
<evidence type="ECO:0000256" key="3">
    <source>
        <dbReference type="ARBA" id="ARBA00022475"/>
    </source>
</evidence>
<sequence length="589" mass="62104">MLKTFLLLLGKEAPVLRRYAWMAVAYGVLCGLAITSLAPVLIHLLDGDAWRVAPWLALLVAEVAACWLLRRQVERAGVRVGVAILRSGRHRLGEHVASLPVGWFTPAHTARLGHVVTQGMMAVAQLPAHVFTPVITGIVTPMVLVAALFAQHWLLGVIALLALPLLAGVLALTAAMARRADDAFHRSFADASQRVVEFAQAQSVLRAFNGDGGGLRLLEQAVERQRQSGARLIWLSAGAAVLNSWAVQAAFAAMLMAAVWWANGLAGGPLASGAVVAVIVSLVLAARYVDALLEVAGYGEVLRGARGQLDAIAALFAVEPLPEPEAPQAPRDGAIELREVDFRYAPDEPDVLRDVTLRIAPGSMVALIGESGSGKTTLARLIARFFDVTAGSVSVGGVDVRQIASARLAGQISQIFQDNYLFSGSIADNIRVGKPDASDAEVMDAARQAGVAGLIERLPQGLDTAVGEGGARLSGGERQRVAIARALISAAPILLVDEATAALDAENQIVVTEALARLRGRCTLVVIAHQLSTVAMADQIVVLEAGRIVEQGSPALLRASQGRYARFLAQRRAAKGWRIAAAEPDEACG</sequence>
<dbReference type="AlphaFoldDB" id="A0A0X8P2L9"/>
<feature type="transmembrane region" description="Helical" evidence="11">
    <location>
        <begin position="155"/>
        <end position="177"/>
    </location>
</feature>
<keyword evidence="9" id="KW-0445">Lipid transport</keyword>
<evidence type="ECO:0000256" key="5">
    <source>
        <dbReference type="ARBA" id="ARBA00022741"/>
    </source>
</evidence>
<dbReference type="GO" id="GO:0016887">
    <property type="term" value="F:ATP hydrolysis activity"/>
    <property type="evidence" value="ECO:0007669"/>
    <property type="project" value="InterPro"/>
</dbReference>
<dbReference type="SUPFAM" id="SSF90123">
    <property type="entry name" value="ABC transporter transmembrane region"/>
    <property type="match status" value="1"/>
</dbReference>
<evidence type="ECO:0000256" key="6">
    <source>
        <dbReference type="ARBA" id="ARBA00022840"/>
    </source>
</evidence>
<dbReference type="GO" id="GO:0140359">
    <property type="term" value="F:ABC-type transporter activity"/>
    <property type="evidence" value="ECO:0007669"/>
    <property type="project" value="InterPro"/>
</dbReference>
<keyword evidence="8 11" id="KW-1133">Transmembrane helix</keyword>
<dbReference type="InterPro" id="IPR036640">
    <property type="entry name" value="ABC1_TM_sf"/>
</dbReference>
<keyword evidence="6 14" id="KW-0067">ATP-binding</keyword>
<evidence type="ECO:0000313" key="15">
    <source>
        <dbReference type="Proteomes" id="UP000060602"/>
    </source>
</evidence>
<dbReference type="PANTHER" id="PTHR24221">
    <property type="entry name" value="ATP-BINDING CASSETTE SUB-FAMILY B"/>
    <property type="match status" value="1"/>
</dbReference>
<feature type="transmembrane region" description="Helical" evidence="11">
    <location>
        <begin position="50"/>
        <end position="69"/>
    </location>
</feature>
<keyword evidence="7" id="KW-1278">Translocase</keyword>
<keyword evidence="4 11" id="KW-0812">Transmembrane</keyword>
<dbReference type="RefSeq" id="WP_061073357.1">
    <property type="nucleotide sequence ID" value="NZ_CP014060.2"/>
</dbReference>
<evidence type="ECO:0000256" key="1">
    <source>
        <dbReference type="ARBA" id="ARBA00004651"/>
    </source>
</evidence>
<dbReference type="GO" id="GO:0005886">
    <property type="term" value="C:plasma membrane"/>
    <property type="evidence" value="ECO:0007669"/>
    <property type="project" value="UniProtKB-SubCell"/>
</dbReference>
<dbReference type="PROSITE" id="PS50929">
    <property type="entry name" value="ABC_TM1F"/>
    <property type="match status" value="1"/>
</dbReference>
<evidence type="ECO:0000256" key="8">
    <source>
        <dbReference type="ARBA" id="ARBA00022989"/>
    </source>
</evidence>
<dbReference type="InterPro" id="IPR027417">
    <property type="entry name" value="P-loop_NTPase"/>
</dbReference>
<organism evidence="14 15">
    <name type="scientific">Alcaligenes xylosoxydans xylosoxydans</name>
    <name type="common">Achromobacter xylosoxidans</name>
    <dbReference type="NCBI Taxonomy" id="85698"/>
    <lineage>
        <taxon>Bacteria</taxon>
        <taxon>Pseudomonadati</taxon>
        <taxon>Pseudomonadota</taxon>
        <taxon>Betaproteobacteria</taxon>
        <taxon>Burkholderiales</taxon>
        <taxon>Alcaligenaceae</taxon>
        <taxon>Achromobacter</taxon>
    </lineage>
</organism>
<dbReference type="InterPro" id="IPR039421">
    <property type="entry name" value="Type_1_exporter"/>
</dbReference>
<dbReference type="PROSITE" id="PS50893">
    <property type="entry name" value="ABC_TRANSPORTER_2"/>
    <property type="match status" value="1"/>
</dbReference>
<dbReference type="SMART" id="SM00382">
    <property type="entry name" value="AAA"/>
    <property type="match status" value="1"/>
</dbReference>
<dbReference type="Proteomes" id="UP000060602">
    <property type="component" value="Chromosome"/>
</dbReference>
<dbReference type="Pfam" id="PF00664">
    <property type="entry name" value="ABC_membrane"/>
    <property type="match status" value="1"/>
</dbReference>
<dbReference type="PROSITE" id="PS00211">
    <property type="entry name" value="ABC_TRANSPORTER_1"/>
    <property type="match status" value="1"/>
</dbReference>
<evidence type="ECO:0000256" key="11">
    <source>
        <dbReference type="SAM" id="Phobius"/>
    </source>
</evidence>
<feature type="transmembrane region" description="Helical" evidence="11">
    <location>
        <begin position="130"/>
        <end position="149"/>
    </location>
</feature>
<keyword evidence="10 11" id="KW-0472">Membrane</keyword>
<dbReference type="InterPro" id="IPR003439">
    <property type="entry name" value="ABC_transporter-like_ATP-bd"/>
</dbReference>
<evidence type="ECO:0000313" key="14">
    <source>
        <dbReference type="EMBL" id="AMG38730.1"/>
    </source>
</evidence>
<keyword evidence="5" id="KW-0547">Nucleotide-binding</keyword>
<dbReference type="FunFam" id="3.40.50.300:FF:000221">
    <property type="entry name" value="Multidrug ABC transporter ATP-binding protein"/>
    <property type="match status" value="1"/>
</dbReference>
<evidence type="ECO:0000259" key="13">
    <source>
        <dbReference type="PROSITE" id="PS50929"/>
    </source>
</evidence>
<evidence type="ECO:0000256" key="9">
    <source>
        <dbReference type="ARBA" id="ARBA00023055"/>
    </source>
</evidence>
<dbReference type="InterPro" id="IPR011527">
    <property type="entry name" value="ABC1_TM_dom"/>
</dbReference>
<feature type="domain" description="ABC transmembrane type-1" evidence="13">
    <location>
        <begin position="41"/>
        <end position="297"/>
    </location>
</feature>
<feature type="domain" description="ABC transporter" evidence="12">
    <location>
        <begin position="337"/>
        <end position="570"/>
    </location>
</feature>
<feature type="transmembrane region" description="Helical" evidence="11">
    <location>
        <begin position="268"/>
        <end position="289"/>
    </location>
</feature>
<dbReference type="PANTHER" id="PTHR24221:SF654">
    <property type="entry name" value="ATP-BINDING CASSETTE SUB-FAMILY B MEMBER 6"/>
    <property type="match status" value="1"/>
</dbReference>
<dbReference type="InterPro" id="IPR003593">
    <property type="entry name" value="AAA+_ATPase"/>
</dbReference>
<dbReference type="Pfam" id="PF00005">
    <property type="entry name" value="ABC_tran"/>
    <property type="match status" value="1"/>
</dbReference>
<evidence type="ECO:0000259" key="12">
    <source>
        <dbReference type="PROSITE" id="PS50893"/>
    </source>
</evidence>
<accession>A0A0X8P2L9</accession>
<dbReference type="SUPFAM" id="SSF52540">
    <property type="entry name" value="P-loop containing nucleoside triphosphate hydrolases"/>
    <property type="match status" value="1"/>
</dbReference>
<evidence type="ECO:0000256" key="7">
    <source>
        <dbReference type="ARBA" id="ARBA00022967"/>
    </source>
</evidence>
<evidence type="ECO:0000256" key="2">
    <source>
        <dbReference type="ARBA" id="ARBA00022448"/>
    </source>
</evidence>
<dbReference type="GO" id="GO:0005524">
    <property type="term" value="F:ATP binding"/>
    <property type="evidence" value="ECO:0007669"/>
    <property type="project" value="UniProtKB-KW"/>
</dbReference>
<keyword evidence="3" id="KW-1003">Cell membrane</keyword>
<dbReference type="InterPro" id="IPR017871">
    <property type="entry name" value="ABC_transporter-like_CS"/>
</dbReference>
<feature type="transmembrane region" description="Helical" evidence="11">
    <location>
        <begin position="232"/>
        <end position="262"/>
    </location>
</feature>
<name>A0A0X8P2L9_ALCXX</name>
<protein>
    <submittedName>
        <fullName evidence="14">ABC transporter ATP-binding protein</fullName>
    </submittedName>
</protein>
<feature type="transmembrane region" description="Helical" evidence="11">
    <location>
        <begin position="21"/>
        <end position="44"/>
    </location>
</feature>
<proteinExistence type="predicted"/>
<keyword evidence="2" id="KW-0813">Transport</keyword>
<dbReference type="Gene3D" id="1.20.1560.10">
    <property type="entry name" value="ABC transporter type 1, transmembrane domain"/>
    <property type="match status" value="1"/>
</dbReference>
<gene>
    <name evidence="14" type="ORF">AL504_23485</name>
</gene>
<dbReference type="EMBL" id="CP014060">
    <property type="protein sequence ID" value="AMG38730.1"/>
    <property type="molecule type" value="Genomic_DNA"/>
</dbReference>